<dbReference type="SMART" id="SM00220">
    <property type="entry name" value="S_TKc"/>
    <property type="match status" value="1"/>
</dbReference>
<dbReference type="InterPro" id="IPR050108">
    <property type="entry name" value="CDK"/>
</dbReference>
<evidence type="ECO:0000259" key="14">
    <source>
        <dbReference type="PROSITE" id="PS50011"/>
    </source>
</evidence>
<evidence type="ECO:0000313" key="16">
    <source>
        <dbReference type="Proteomes" id="UP000008743"/>
    </source>
</evidence>
<feature type="region of interest" description="Disordered" evidence="13">
    <location>
        <begin position="350"/>
        <end position="452"/>
    </location>
</feature>
<keyword evidence="16" id="KW-1185">Reference proteome</keyword>
<dbReference type="PROSITE" id="PS50011">
    <property type="entry name" value="PROTEIN_KINASE_DOM"/>
    <property type="match status" value="1"/>
</dbReference>
<evidence type="ECO:0000256" key="4">
    <source>
        <dbReference type="ARBA" id="ARBA00022679"/>
    </source>
</evidence>
<dbReference type="PROSITE" id="PS00108">
    <property type="entry name" value="PROTEIN_KINASE_ST"/>
    <property type="match status" value="1"/>
</dbReference>
<dbReference type="GO" id="GO:0004693">
    <property type="term" value="F:cyclin-dependent protein serine/threonine kinase activity"/>
    <property type="evidence" value="ECO:0007669"/>
    <property type="project" value="UniProtKB-EC"/>
</dbReference>
<dbReference type="Pfam" id="PF00069">
    <property type="entry name" value="Pkinase"/>
    <property type="match status" value="1"/>
</dbReference>
<dbReference type="PhylomeDB" id="A0A0D2WXU2"/>
<evidence type="ECO:0000256" key="8">
    <source>
        <dbReference type="ARBA" id="ARBA00023242"/>
    </source>
</evidence>
<feature type="compositionally biased region" description="Low complexity" evidence="13">
    <location>
        <begin position="897"/>
        <end position="910"/>
    </location>
</feature>
<dbReference type="PANTHER" id="PTHR24056:SF233">
    <property type="entry name" value="CYCLIN-DEPENDENT KINASE 9"/>
    <property type="match status" value="1"/>
</dbReference>
<dbReference type="SUPFAM" id="SSF56112">
    <property type="entry name" value="Protein kinase-like (PK-like)"/>
    <property type="match status" value="1"/>
</dbReference>
<keyword evidence="5 12" id="KW-0547">Nucleotide-binding</keyword>
<dbReference type="GO" id="GO:0008353">
    <property type="term" value="F:RNA polymerase II CTD heptapeptide repeat kinase activity"/>
    <property type="evidence" value="ECO:0007669"/>
    <property type="project" value="UniProtKB-EC"/>
</dbReference>
<dbReference type="PANTHER" id="PTHR24056">
    <property type="entry name" value="CELL DIVISION PROTEIN KINASE"/>
    <property type="match status" value="1"/>
</dbReference>
<comment type="catalytic activity">
    <reaction evidence="10">
        <text>L-seryl-[protein] + ATP = O-phospho-L-seryl-[protein] + ADP + H(+)</text>
        <dbReference type="Rhea" id="RHEA:17989"/>
        <dbReference type="Rhea" id="RHEA-COMP:9863"/>
        <dbReference type="Rhea" id="RHEA-COMP:11604"/>
        <dbReference type="ChEBI" id="CHEBI:15378"/>
        <dbReference type="ChEBI" id="CHEBI:29999"/>
        <dbReference type="ChEBI" id="CHEBI:30616"/>
        <dbReference type="ChEBI" id="CHEBI:83421"/>
        <dbReference type="ChEBI" id="CHEBI:456216"/>
        <dbReference type="EC" id="2.7.11.22"/>
    </reaction>
</comment>
<comment type="subcellular location">
    <subcellularLocation>
        <location evidence="1">Nucleus</location>
    </subcellularLocation>
</comment>
<gene>
    <name evidence="15" type="ORF">CAOG_007450</name>
</gene>
<proteinExistence type="inferred from homology"/>
<comment type="catalytic activity">
    <reaction evidence="9">
        <text>L-threonyl-[protein] + ATP = O-phospho-L-threonyl-[protein] + ADP + H(+)</text>
        <dbReference type="Rhea" id="RHEA:46608"/>
        <dbReference type="Rhea" id="RHEA-COMP:11060"/>
        <dbReference type="Rhea" id="RHEA-COMP:11605"/>
        <dbReference type="ChEBI" id="CHEBI:15378"/>
        <dbReference type="ChEBI" id="CHEBI:30013"/>
        <dbReference type="ChEBI" id="CHEBI:30616"/>
        <dbReference type="ChEBI" id="CHEBI:61977"/>
        <dbReference type="ChEBI" id="CHEBI:456216"/>
        <dbReference type="EC" id="2.7.11.22"/>
    </reaction>
</comment>
<evidence type="ECO:0000256" key="12">
    <source>
        <dbReference type="PROSITE-ProRule" id="PRU10141"/>
    </source>
</evidence>
<feature type="compositionally biased region" description="Low complexity" evidence="13">
    <location>
        <begin position="271"/>
        <end position="299"/>
    </location>
</feature>
<feature type="region of interest" description="Disordered" evidence="13">
    <location>
        <begin position="785"/>
        <end position="1040"/>
    </location>
</feature>
<dbReference type="AlphaFoldDB" id="A0A0D2WXU2"/>
<feature type="compositionally biased region" description="Low complexity" evidence="13">
    <location>
        <begin position="350"/>
        <end position="381"/>
    </location>
</feature>
<evidence type="ECO:0000256" key="7">
    <source>
        <dbReference type="ARBA" id="ARBA00022840"/>
    </source>
</evidence>
<feature type="binding site" evidence="12">
    <location>
        <position position="494"/>
    </location>
    <ligand>
        <name>ATP</name>
        <dbReference type="ChEBI" id="CHEBI:30616"/>
    </ligand>
</feature>
<name>A0A0D2WXU2_CAPO3</name>
<feature type="compositionally biased region" description="Polar residues" evidence="13">
    <location>
        <begin position="868"/>
        <end position="877"/>
    </location>
</feature>
<dbReference type="PROSITE" id="PS00107">
    <property type="entry name" value="PROTEIN_KINASE_ATP"/>
    <property type="match status" value="1"/>
</dbReference>
<keyword evidence="7 12" id="KW-0067">ATP-binding</keyword>
<feature type="compositionally biased region" description="Low complexity" evidence="13">
    <location>
        <begin position="408"/>
        <end position="432"/>
    </location>
</feature>
<feature type="compositionally biased region" description="Low complexity" evidence="13">
    <location>
        <begin position="802"/>
        <end position="815"/>
    </location>
</feature>
<dbReference type="FunFam" id="1.10.510.10:FF:000415">
    <property type="entry name" value="CMGC/CDK/CRK7 protein kinase, variant"/>
    <property type="match status" value="1"/>
</dbReference>
<accession>A0A0D2WXU2</accession>
<feature type="compositionally biased region" description="Basic residues" evidence="13">
    <location>
        <begin position="816"/>
        <end position="832"/>
    </location>
</feature>
<evidence type="ECO:0000256" key="1">
    <source>
        <dbReference type="ARBA" id="ARBA00004123"/>
    </source>
</evidence>
<dbReference type="InParanoid" id="A0A0D2WXU2"/>
<dbReference type="InterPro" id="IPR017441">
    <property type="entry name" value="Protein_kinase_ATP_BS"/>
</dbReference>
<feature type="region of interest" description="Disordered" evidence="13">
    <location>
        <begin position="181"/>
        <end position="200"/>
    </location>
</feature>
<protein>
    <submittedName>
        <fullName evidence="15">CMGC/CDK protein kinase</fullName>
    </submittedName>
</protein>
<keyword evidence="8" id="KW-0539">Nucleus</keyword>
<feature type="compositionally biased region" description="Low complexity" evidence="13">
    <location>
        <begin position="1008"/>
        <end position="1020"/>
    </location>
</feature>
<dbReference type="GO" id="GO:0005524">
    <property type="term" value="F:ATP binding"/>
    <property type="evidence" value="ECO:0007669"/>
    <property type="project" value="UniProtKB-UniRule"/>
</dbReference>
<dbReference type="OrthoDB" id="4062651at2759"/>
<feature type="compositionally biased region" description="Polar residues" evidence="13">
    <location>
        <begin position="929"/>
        <end position="940"/>
    </location>
</feature>
<dbReference type="GO" id="GO:0005634">
    <property type="term" value="C:nucleus"/>
    <property type="evidence" value="ECO:0007669"/>
    <property type="project" value="UniProtKB-SubCell"/>
</dbReference>
<dbReference type="InterPro" id="IPR000719">
    <property type="entry name" value="Prot_kinase_dom"/>
</dbReference>
<evidence type="ECO:0000256" key="2">
    <source>
        <dbReference type="ARBA" id="ARBA00006485"/>
    </source>
</evidence>
<evidence type="ECO:0000313" key="15">
    <source>
        <dbReference type="EMBL" id="KJE97623.1"/>
    </source>
</evidence>
<evidence type="ECO:0000256" key="6">
    <source>
        <dbReference type="ARBA" id="ARBA00022777"/>
    </source>
</evidence>
<evidence type="ECO:0000256" key="13">
    <source>
        <dbReference type="SAM" id="MobiDB-lite"/>
    </source>
</evidence>
<keyword evidence="6 15" id="KW-0418">Kinase</keyword>
<comment type="similarity">
    <text evidence="2">Belongs to the protein kinase superfamily. CMGC Ser/Thr protein kinase family. CDC2/CDKX subfamily.</text>
</comment>
<evidence type="ECO:0000256" key="10">
    <source>
        <dbReference type="ARBA" id="ARBA00048367"/>
    </source>
</evidence>
<keyword evidence="4" id="KW-0808">Transferase</keyword>
<evidence type="ECO:0000256" key="9">
    <source>
        <dbReference type="ARBA" id="ARBA00047811"/>
    </source>
</evidence>
<feature type="region of interest" description="Disordered" evidence="13">
    <location>
        <begin position="312"/>
        <end position="334"/>
    </location>
</feature>
<dbReference type="EMBL" id="KE346374">
    <property type="protein sequence ID" value="KJE97623.1"/>
    <property type="molecule type" value="Genomic_DNA"/>
</dbReference>
<feature type="region of interest" description="Disordered" evidence="13">
    <location>
        <begin position="19"/>
        <end position="40"/>
    </location>
</feature>
<keyword evidence="3" id="KW-0723">Serine/threonine-protein kinase</keyword>
<feature type="region of interest" description="Disordered" evidence="13">
    <location>
        <begin position="260"/>
        <end position="299"/>
    </location>
</feature>
<feature type="compositionally biased region" description="Low complexity" evidence="13">
    <location>
        <begin position="313"/>
        <end position="334"/>
    </location>
</feature>
<evidence type="ECO:0000256" key="5">
    <source>
        <dbReference type="ARBA" id="ARBA00022741"/>
    </source>
</evidence>
<sequence length="1040" mass="110151">METAAQASIQQQHCAEHIHPPYSNVLTPPEELLQSSSSSSSFACGQSQLLEHALLPSQDMNPGFTDSSLSSSFTSATTATATVVATSSSSSSSDSTNTDFSIAFSMIESAEAVAHTGNNANAAASSSSSLHLNGSHALVFDTSDVVLPADAPIESFPEFDNVYEQQHFEQKPSEQTYDAHAFWDSSPLPPSSNPSMQSTEPLLAGEFNHLGGAAVTTTGFTPAEDTAAAANNDHLLSSDASMEGLATRTTEQAAAPEPMSLWNGKEGANNAPSPFASSATTASSTAHAPSGLLAPPGAAAHGTSLLQLQQYHSPMPSAPSSATSSPMPATRPAVRASSMLNPATAAAATATAASSARPTSVSSSQSIQSSSSAPAPSALASDPNHPLPAGFRRRAASSAPEHPPAASVPPTASAPVPAPAHAPAATAPPSGSHSHHQRPRPPTDLKPYEPKHRPFPFCRSLAEFDKGNKVGDGQFGEVFRAYDKLHNNRPVALKSVKMQEEQEGFPITSVREIKILRWQSSHENIVRLYDLVREESRDKRPETFYLCFEFMDCDLEALIKTPTVVLSSGIIKCYVKQIMTGLNHMHLNNVVHRDLKAANILINNRGQLKLGDFGLARVLLEKKNKDMEGGYTNRVVTLWYRCPELLLGDTAYNTAIDMWSVGCIVYEMYTRSTLFREESEMAMLRKIIELCGSPAGESWPDVEKLPNFKDVSGLNCKRRVREALNSKIQDLEAVNLIDCLLTLNPAKRYSATQCLDHDYFWKSPLPLKPEELPKIPVSHEFAIRQKREKERQQAQMHRGATHAPGHPGQTHGHPGQPHHGHPAHPQHGRHPPPHAAAPGHASVPALKPATASYGSAAPHSAHRPATASYGTSGQTVRPLNPVPNGTVVPPLRPAQASGPSTHHGGPTSSSHPPPHHRPSGPPPPLAGQPNRSTSQYSTTALLHGRAASNATQSPSAAPGARAPYGTPPGAGAAGAVPRPYSSSPIVAPQKRPHESSGAGLMPNPPSVAHAQPGAPGAPHAADAKRPRLEPAASQGPPRPR</sequence>
<dbReference type="Gene3D" id="1.10.510.10">
    <property type="entry name" value="Transferase(Phosphotransferase) domain 1"/>
    <property type="match status" value="1"/>
</dbReference>
<evidence type="ECO:0000256" key="11">
    <source>
        <dbReference type="ARBA" id="ARBA00049280"/>
    </source>
</evidence>
<organism evidence="15 16">
    <name type="scientific">Capsaspora owczarzaki (strain ATCC 30864)</name>
    <dbReference type="NCBI Taxonomy" id="595528"/>
    <lineage>
        <taxon>Eukaryota</taxon>
        <taxon>Filasterea</taxon>
        <taxon>Capsaspora</taxon>
    </lineage>
</organism>
<feature type="domain" description="Protein kinase" evidence="14">
    <location>
        <begin position="464"/>
        <end position="760"/>
    </location>
</feature>
<dbReference type="Proteomes" id="UP000008743">
    <property type="component" value="Unassembled WGS sequence"/>
</dbReference>
<feature type="compositionally biased region" description="Low complexity" evidence="13">
    <location>
        <begin position="956"/>
        <end position="980"/>
    </location>
</feature>
<dbReference type="Gene3D" id="3.30.200.20">
    <property type="entry name" value="Phosphorylase Kinase, domain 1"/>
    <property type="match status" value="1"/>
</dbReference>
<dbReference type="STRING" id="595528.A0A0D2WXU2"/>
<comment type="catalytic activity">
    <reaction evidence="11">
        <text>[DNA-directed RNA polymerase] + ATP = phospho-[DNA-directed RNA polymerase] + ADP + H(+)</text>
        <dbReference type="Rhea" id="RHEA:10216"/>
        <dbReference type="Rhea" id="RHEA-COMP:11321"/>
        <dbReference type="Rhea" id="RHEA-COMP:11322"/>
        <dbReference type="ChEBI" id="CHEBI:15378"/>
        <dbReference type="ChEBI" id="CHEBI:30616"/>
        <dbReference type="ChEBI" id="CHEBI:43176"/>
        <dbReference type="ChEBI" id="CHEBI:68546"/>
        <dbReference type="ChEBI" id="CHEBI:456216"/>
        <dbReference type="EC" id="2.7.11.23"/>
    </reaction>
</comment>
<feature type="compositionally biased region" description="Basic and acidic residues" evidence="13">
    <location>
        <begin position="441"/>
        <end position="452"/>
    </location>
</feature>
<dbReference type="InterPro" id="IPR008271">
    <property type="entry name" value="Ser/Thr_kinase_AS"/>
</dbReference>
<evidence type="ECO:0000256" key="3">
    <source>
        <dbReference type="ARBA" id="ARBA00022527"/>
    </source>
</evidence>
<dbReference type="InterPro" id="IPR011009">
    <property type="entry name" value="Kinase-like_dom_sf"/>
</dbReference>
<dbReference type="FunFam" id="3.30.200.20:FF:000124">
    <property type="entry name" value="Cyclin-dependent kinase 4"/>
    <property type="match status" value="1"/>
</dbReference>
<reference evidence="16" key="1">
    <citation type="submission" date="2011-02" db="EMBL/GenBank/DDBJ databases">
        <title>The Genome Sequence of Capsaspora owczarzaki ATCC 30864.</title>
        <authorList>
            <person name="Russ C."/>
            <person name="Cuomo C."/>
            <person name="Burger G."/>
            <person name="Gray M.W."/>
            <person name="Holland P.W.H."/>
            <person name="King N."/>
            <person name="Lang F.B.F."/>
            <person name="Roger A.J."/>
            <person name="Ruiz-Trillo I."/>
            <person name="Young S.K."/>
            <person name="Zeng Q."/>
            <person name="Gargeya S."/>
            <person name="Alvarado L."/>
            <person name="Berlin A."/>
            <person name="Chapman S.B."/>
            <person name="Chen Z."/>
            <person name="Freedman E."/>
            <person name="Gellesch M."/>
            <person name="Goldberg J."/>
            <person name="Griggs A."/>
            <person name="Gujja S."/>
            <person name="Heilman E."/>
            <person name="Heiman D."/>
            <person name="Howarth C."/>
            <person name="Mehta T."/>
            <person name="Neiman D."/>
            <person name="Pearson M."/>
            <person name="Roberts A."/>
            <person name="Saif S."/>
            <person name="Shea T."/>
            <person name="Shenoy N."/>
            <person name="Sisk P."/>
            <person name="Stolte C."/>
            <person name="Sykes S."/>
            <person name="White J."/>
            <person name="Yandava C."/>
            <person name="Haas B."/>
            <person name="Nusbaum C."/>
            <person name="Birren B."/>
        </authorList>
    </citation>
    <scope>NUCLEOTIDE SEQUENCE</scope>
    <source>
        <strain evidence="16">ATCC 30864</strain>
    </source>
</reference>